<dbReference type="SUPFAM" id="SSF52540">
    <property type="entry name" value="P-loop containing nucleoside triphosphate hydrolases"/>
    <property type="match status" value="1"/>
</dbReference>
<keyword evidence="4" id="KW-0067">ATP-binding</keyword>
<dbReference type="Pfam" id="PF00270">
    <property type="entry name" value="DEAD"/>
    <property type="match status" value="1"/>
</dbReference>
<dbReference type="PROSITE" id="PS51194">
    <property type="entry name" value="HELICASE_CTER"/>
    <property type="match status" value="1"/>
</dbReference>
<dbReference type="GO" id="GO:0003724">
    <property type="term" value="F:RNA helicase activity"/>
    <property type="evidence" value="ECO:0007669"/>
    <property type="project" value="TreeGrafter"/>
</dbReference>
<dbReference type="PANTHER" id="PTHR47959">
    <property type="entry name" value="ATP-DEPENDENT RNA HELICASE RHLE-RELATED"/>
    <property type="match status" value="1"/>
</dbReference>
<reference evidence="9 10" key="1">
    <citation type="journal article" date="2016" name="Nat. Commun.">
        <title>Thousands of microbial genomes shed light on interconnected biogeochemical processes in an aquifer system.</title>
        <authorList>
            <person name="Anantharaman K."/>
            <person name="Brown C.T."/>
            <person name="Hug L.A."/>
            <person name="Sharon I."/>
            <person name="Castelle C.J."/>
            <person name="Probst A.J."/>
            <person name="Thomas B.C."/>
            <person name="Singh A."/>
            <person name="Wilkins M.J."/>
            <person name="Karaoz U."/>
            <person name="Brodie E.L."/>
            <person name="Williams K.H."/>
            <person name="Hubbard S.S."/>
            <person name="Banfield J.F."/>
        </authorList>
    </citation>
    <scope>NUCLEOTIDE SEQUENCE [LARGE SCALE GENOMIC DNA]</scope>
</reference>
<dbReference type="InterPro" id="IPR044742">
    <property type="entry name" value="DEAD/DEAH_RhlB"/>
</dbReference>
<evidence type="ECO:0000256" key="5">
    <source>
        <dbReference type="ARBA" id="ARBA00038437"/>
    </source>
</evidence>
<protein>
    <recommendedName>
        <fullName evidence="11">DEAD/DEAH box helicase</fullName>
    </recommendedName>
</protein>
<dbReference type="PROSITE" id="PS51192">
    <property type="entry name" value="HELICASE_ATP_BIND_1"/>
    <property type="match status" value="1"/>
</dbReference>
<dbReference type="GO" id="GO:0005829">
    <property type="term" value="C:cytosol"/>
    <property type="evidence" value="ECO:0007669"/>
    <property type="project" value="TreeGrafter"/>
</dbReference>
<feature type="domain" description="Helicase C-terminal" evidence="8">
    <location>
        <begin position="264"/>
        <end position="395"/>
    </location>
</feature>
<dbReference type="GO" id="GO:0016787">
    <property type="term" value="F:hydrolase activity"/>
    <property type="evidence" value="ECO:0007669"/>
    <property type="project" value="UniProtKB-KW"/>
</dbReference>
<evidence type="ECO:0000259" key="7">
    <source>
        <dbReference type="PROSITE" id="PS51192"/>
    </source>
</evidence>
<dbReference type="AlphaFoldDB" id="A0A1F7INQ1"/>
<dbReference type="InterPro" id="IPR014001">
    <property type="entry name" value="Helicase_ATP-bd"/>
</dbReference>
<dbReference type="Proteomes" id="UP000179072">
    <property type="component" value="Unassembled WGS sequence"/>
</dbReference>
<comment type="similarity">
    <text evidence="5">Belongs to the DEAD box helicase family.</text>
</comment>
<feature type="region of interest" description="Disordered" evidence="6">
    <location>
        <begin position="1"/>
        <end position="29"/>
    </location>
</feature>
<keyword evidence="1" id="KW-0547">Nucleotide-binding</keyword>
<dbReference type="InterPro" id="IPR027417">
    <property type="entry name" value="P-loop_NTPase"/>
</dbReference>
<comment type="caution">
    <text evidence="9">The sequence shown here is derived from an EMBL/GenBank/DDBJ whole genome shotgun (WGS) entry which is preliminary data.</text>
</comment>
<dbReference type="GO" id="GO:0005524">
    <property type="term" value="F:ATP binding"/>
    <property type="evidence" value="ECO:0007669"/>
    <property type="project" value="UniProtKB-KW"/>
</dbReference>
<feature type="domain" description="Helicase ATP-binding" evidence="7">
    <location>
        <begin position="84"/>
        <end position="253"/>
    </location>
</feature>
<keyword evidence="2" id="KW-0378">Hydrolase</keyword>
<dbReference type="STRING" id="1802060.A2957_01130"/>
<gene>
    <name evidence="9" type="ORF">A2957_01130</name>
</gene>
<organism evidence="9 10">
    <name type="scientific">Candidatus Roizmanbacteria bacterium RIFCSPLOWO2_01_FULL_38_11</name>
    <dbReference type="NCBI Taxonomy" id="1802060"/>
    <lineage>
        <taxon>Bacteria</taxon>
        <taxon>Candidatus Roizmaniibacteriota</taxon>
    </lineage>
</organism>
<evidence type="ECO:0000256" key="2">
    <source>
        <dbReference type="ARBA" id="ARBA00022801"/>
    </source>
</evidence>
<evidence type="ECO:0000313" key="10">
    <source>
        <dbReference type="Proteomes" id="UP000179072"/>
    </source>
</evidence>
<dbReference type="GO" id="GO:0003676">
    <property type="term" value="F:nucleic acid binding"/>
    <property type="evidence" value="ECO:0007669"/>
    <property type="project" value="InterPro"/>
</dbReference>
<accession>A0A1F7INQ1</accession>
<dbReference type="Gene3D" id="3.40.50.300">
    <property type="entry name" value="P-loop containing nucleotide triphosphate hydrolases"/>
    <property type="match status" value="2"/>
</dbReference>
<dbReference type="InterPro" id="IPR050079">
    <property type="entry name" value="DEAD_box_RNA_helicase"/>
</dbReference>
<evidence type="ECO:0008006" key="11">
    <source>
        <dbReference type="Google" id="ProtNLM"/>
    </source>
</evidence>
<dbReference type="Pfam" id="PF00271">
    <property type="entry name" value="Helicase_C"/>
    <property type="match status" value="1"/>
</dbReference>
<sequence>MKYNRSFSNRPRGPQSYAPRRSSGLTKEQRNYHPSMFIKKAERVEDDEFIPTHSFNDFEVVSELKTNIFARGYEYPTPIQDQVIPYVLAGRDIVGLAHTGTGKTAAFLVPLIHKIRMDDTQKVLIVAPTRELAIQIEDELKLFSKGMNIFSALVIGGGNMKRQIDRIRRKHHFIIGTPGRIIDLEKRGIIKLYGYQSVVLDEVDRMLDMGFIRDMTYIVSRLPQKRQSLFFSATLPKNIESLMRSFLQEPITVSVKTERQTSLNVDQDVIRINGRNKVDLLHDVLIQEGFNKVLIFGRTKHGMNNLFKDLLKRGFKVDAIHGNKSQMQRKRALDAFKLGNVQVLLATDLASRGLDIDDITHVINYDLPQSYEDYIHRIGRTGRANKTGIALTLMP</sequence>
<dbReference type="InterPro" id="IPR011545">
    <property type="entry name" value="DEAD/DEAH_box_helicase_dom"/>
</dbReference>
<proteinExistence type="inferred from homology"/>
<evidence type="ECO:0000313" key="9">
    <source>
        <dbReference type="EMBL" id="OGK45014.1"/>
    </source>
</evidence>
<evidence type="ECO:0000256" key="1">
    <source>
        <dbReference type="ARBA" id="ARBA00022741"/>
    </source>
</evidence>
<dbReference type="EMBL" id="MGAK01000008">
    <property type="protein sequence ID" value="OGK45014.1"/>
    <property type="molecule type" value="Genomic_DNA"/>
</dbReference>
<dbReference type="CDD" id="cd00268">
    <property type="entry name" value="DEADc"/>
    <property type="match status" value="1"/>
</dbReference>
<evidence type="ECO:0000256" key="3">
    <source>
        <dbReference type="ARBA" id="ARBA00022806"/>
    </source>
</evidence>
<dbReference type="SMART" id="SM00487">
    <property type="entry name" value="DEXDc"/>
    <property type="match status" value="1"/>
</dbReference>
<keyword evidence="3" id="KW-0347">Helicase</keyword>
<evidence type="ECO:0000256" key="6">
    <source>
        <dbReference type="SAM" id="MobiDB-lite"/>
    </source>
</evidence>
<dbReference type="InterPro" id="IPR001650">
    <property type="entry name" value="Helicase_C-like"/>
</dbReference>
<dbReference type="PANTHER" id="PTHR47959:SF13">
    <property type="entry name" value="ATP-DEPENDENT RNA HELICASE RHLE"/>
    <property type="match status" value="1"/>
</dbReference>
<evidence type="ECO:0000259" key="8">
    <source>
        <dbReference type="PROSITE" id="PS51194"/>
    </source>
</evidence>
<evidence type="ECO:0000256" key="4">
    <source>
        <dbReference type="ARBA" id="ARBA00022840"/>
    </source>
</evidence>
<dbReference type="CDD" id="cd18787">
    <property type="entry name" value="SF2_C_DEAD"/>
    <property type="match status" value="1"/>
</dbReference>
<name>A0A1F7INQ1_9BACT</name>
<dbReference type="SMART" id="SM00490">
    <property type="entry name" value="HELICc"/>
    <property type="match status" value="1"/>
</dbReference>